<evidence type="ECO:0000259" key="9">
    <source>
        <dbReference type="PROSITE" id="PS50879"/>
    </source>
</evidence>
<keyword evidence="7" id="KW-0378">Hydrolase</keyword>
<dbReference type="SUPFAM" id="SSF53098">
    <property type="entry name" value="Ribonuclease H-like"/>
    <property type="match status" value="1"/>
</dbReference>
<name>A0AAU9IPN7_9CILI</name>
<comment type="cofactor">
    <cofactor evidence="1">
        <name>Mg(2+)</name>
        <dbReference type="ChEBI" id="CHEBI:18420"/>
    </cofactor>
</comment>
<dbReference type="Gene3D" id="3.40.970.10">
    <property type="entry name" value="Ribonuclease H1, N-terminal domain"/>
    <property type="match status" value="1"/>
</dbReference>
<dbReference type="CDD" id="cd09279">
    <property type="entry name" value="RNase_HI_like"/>
    <property type="match status" value="1"/>
</dbReference>
<dbReference type="FunFam" id="3.40.970.10:FF:000001">
    <property type="entry name" value="Ribonuclease H1"/>
    <property type="match status" value="1"/>
</dbReference>
<evidence type="ECO:0000256" key="5">
    <source>
        <dbReference type="ARBA" id="ARBA00022723"/>
    </source>
</evidence>
<comment type="caution">
    <text evidence="10">The sequence shown here is derived from an EMBL/GenBank/DDBJ whole genome shotgun (WGS) entry which is preliminary data.</text>
</comment>
<reference evidence="10" key="1">
    <citation type="submission" date="2021-09" db="EMBL/GenBank/DDBJ databases">
        <authorList>
            <consortium name="AG Swart"/>
            <person name="Singh M."/>
            <person name="Singh A."/>
            <person name="Seah K."/>
            <person name="Emmerich C."/>
        </authorList>
    </citation>
    <scope>NUCLEOTIDE SEQUENCE</scope>
    <source>
        <strain evidence="10">ATCC30299</strain>
    </source>
</reference>
<evidence type="ECO:0000313" key="11">
    <source>
        <dbReference type="Proteomes" id="UP001162131"/>
    </source>
</evidence>
<evidence type="ECO:0000256" key="6">
    <source>
        <dbReference type="ARBA" id="ARBA00022759"/>
    </source>
</evidence>
<dbReference type="EC" id="3.1.26.4" evidence="3"/>
<evidence type="ECO:0000313" key="10">
    <source>
        <dbReference type="EMBL" id="CAG9314129.1"/>
    </source>
</evidence>
<keyword evidence="8" id="KW-0460">Magnesium</keyword>
<evidence type="ECO:0000256" key="8">
    <source>
        <dbReference type="ARBA" id="ARBA00022842"/>
    </source>
</evidence>
<proteinExistence type="inferred from homology"/>
<dbReference type="PANTHER" id="PTHR48475">
    <property type="entry name" value="RIBONUCLEASE H"/>
    <property type="match status" value="1"/>
</dbReference>
<comment type="similarity">
    <text evidence="2">Belongs to the RNase H family.</text>
</comment>
<dbReference type="PANTHER" id="PTHR48475:SF1">
    <property type="entry name" value="RNASE H TYPE-1 DOMAIN-CONTAINING PROTEIN"/>
    <property type="match status" value="1"/>
</dbReference>
<dbReference type="InterPro" id="IPR036397">
    <property type="entry name" value="RNaseH_sf"/>
</dbReference>
<dbReference type="InterPro" id="IPR037056">
    <property type="entry name" value="RNase_H1_N_sf"/>
</dbReference>
<evidence type="ECO:0000256" key="4">
    <source>
        <dbReference type="ARBA" id="ARBA00022722"/>
    </source>
</evidence>
<dbReference type="SUPFAM" id="SSF55658">
    <property type="entry name" value="L9 N-domain-like"/>
    <property type="match status" value="1"/>
</dbReference>
<sequence>MKFYAVRKGRKTGIFREWEDCEASVKGFSGARYKKFATEEEANRFLNAGPIVIADSNSERSSGDEKEKVSKKTYQLPLKNFQEIAQNNQNYGSTYWTQNSVKNRPKKKFIEEKPPAKPKIETCYSLYFDGGSRGNPGLSGSGFVIKSPSGDIIDQGCVFNGIKTNNEAEYIGLNLGLERALQLGIDCINIYGDSELVINQIDGKYRCKNHTLQVQFDKAINYLRNFKSFNPYSIPHHLNTEADQLANLAMDTQSDNN</sequence>
<dbReference type="InterPro" id="IPR002156">
    <property type="entry name" value="RNaseH_domain"/>
</dbReference>
<protein>
    <recommendedName>
        <fullName evidence="3">ribonuclease H</fullName>
        <ecNumber evidence="3">3.1.26.4</ecNumber>
    </recommendedName>
</protein>
<keyword evidence="5" id="KW-0479">Metal-binding</keyword>
<keyword evidence="6" id="KW-0255">Endonuclease</keyword>
<dbReference type="GO" id="GO:0003676">
    <property type="term" value="F:nucleic acid binding"/>
    <property type="evidence" value="ECO:0007669"/>
    <property type="project" value="InterPro"/>
</dbReference>
<feature type="domain" description="RNase H type-1" evidence="9">
    <location>
        <begin position="120"/>
        <end position="251"/>
    </location>
</feature>
<dbReference type="Gene3D" id="3.30.420.10">
    <property type="entry name" value="Ribonuclease H-like superfamily/Ribonuclease H"/>
    <property type="match status" value="1"/>
</dbReference>
<evidence type="ECO:0000256" key="3">
    <source>
        <dbReference type="ARBA" id="ARBA00012180"/>
    </source>
</evidence>
<dbReference type="EMBL" id="CAJZBQ010000011">
    <property type="protein sequence ID" value="CAG9314129.1"/>
    <property type="molecule type" value="Genomic_DNA"/>
</dbReference>
<gene>
    <name evidence="10" type="ORF">BSTOLATCC_MIC9926</name>
</gene>
<dbReference type="GO" id="GO:0046872">
    <property type="term" value="F:metal ion binding"/>
    <property type="evidence" value="ECO:0007669"/>
    <property type="project" value="UniProtKB-KW"/>
</dbReference>
<dbReference type="InterPro" id="IPR011320">
    <property type="entry name" value="RNase_H1_N"/>
</dbReference>
<keyword evidence="11" id="KW-1185">Reference proteome</keyword>
<dbReference type="GO" id="GO:0004523">
    <property type="term" value="F:RNA-DNA hybrid ribonuclease activity"/>
    <property type="evidence" value="ECO:0007669"/>
    <property type="project" value="UniProtKB-EC"/>
</dbReference>
<evidence type="ECO:0000256" key="1">
    <source>
        <dbReference type="ARBA" id="ARBA00001946"/>
    </source>
</evidence>
<dbReference type="AlphaFoldDB" id="A0AAU9IPN7"/>
<dbReference type="InterPro" id="IPR009027">
    <property type="entry name" value="Ribosomal_bL9/RNase_H1_N"/>
</dbReference>
<evidence type="ECO:0000256" key="7">
    <source>
        <dbReference type="ARBA" id="ARBA00022801"/>
    </source>
</evidence>
<dbReference type="Pfam" id="PF13456">
    <property type="entry name" value="RVT_3"/>
    <property type="match status" value="1"/>
</dbReference>
<dbReference type="Pfam" id="PF01693">
    <property type="entry name" value="Cauli_VI"/>
    <property type="match status" value="1"/>
</dbReference>
<dbReference type="InterPro" id="IPR012337">
    <property type="entry name" value="RNaseH-like_sf"/>
</dbReference>
<dbReference type="PROSITE" id="PS50879">
    <property type="entry name" value="RNASE_H_1"/>
    <property type="match status" value="1"/>
</dbReference>
<keyword evidence="4" id="KW-0540">Nuclease</keyword>
<accession>A0AAU9IPN7</accession>
<dbReference type="PIRSF" id="PIRSF037839">
    <property type="entry name" value="Ribonuclease_H"/>
    <property type="match status" value="1"/>
</dbReference>
<evidence type="ECO:0000256" key="2">
    <source>
        <dbReference type="ARBA" id="ARBA00005300"/>
    </source>
</evidence>
<organism evidence="10 11">
    <name type="scientific">Blepharisma stoltei</name>
    <dbReference type="NCBI Taxonomy" id="1481888"/>
    <lineage>
        <taxon>Eukaryota</taxon>
        <taxon>Sar</taxon>
        <taxon>Alveolata</taxon>
        <taxon>Ciliophora</taxon>
        <taxon>Postciliodesmatophora</taxon>
        <taxon>Heterotrichea</taxon>
        <taxon>Heterotrichida</taxon>
        <taxon>Blepharismidae</taxon>
        <taxon>Blepharisma</taxon>
    </lineage>
</organism>
<dbReference type="InterPro" id="IPR017290">
    <property type="entry name" value="RNase_H_bac"/>
</dbReference>
<dbReference type="Proteomes" id="UP001162131">
    <property type="component" value="Unassembled WGS sequence"/>
</dbReference>